<gene>
    <name evidence="2" type="ORF">AN695_0212495</name>
    <name evidence="1" type="ORF">GMA22_05795</name>
</gene>
<evidence type="ECO:0000313" key="3">
    <source>
        <dbReference type="Proteomes" id="UP000050489"/>
    </source>
</evidence>
<reference evidence="1 4" key="3">
    <citation type="submission" date="2019-11" db="EMBL/GenBank/DDBJ databases">
        <title>Whole genome sequence of a plant growth promoting strain Serratia marcescens BTL07 isolated from the rhizoplane of Chili (Capsicum annuum).</title>
        <authorList>
            <person name="Dutta S."/>
            <person name="Khatun A."/>
            <person name="Gupta D.R."/>
            <person name="Surovy M.Z."/>
            <person name="Rahman M.M."/>
            <person name="Mahmud N.U."/>
            <person name="Emes R."/>
            <person name="Warry A."/>
            <person name="West H."/>
            <person name="Clarke M.L."/>
            <person name="Islam M.T."/>
        </authorList>
    </citation>
    <scope>NUCLEOTIDE SEQUENCE [LARGE SCALE GENOMIC DNA]</scope>
    <source>
        <strain evidence="1 4">BTL07</strain>
    </source>
</reference>
<evidence type="ECO:0000313" key="2">
    <source>
        <dbReference type="EMBL" id="OCO87804.1"/>
    </source>
</evidence>
<protein>
    <submittedName>
        <fullName evidence="2">DUF4222 domain-containing protein</fullName>
    </submittedName>
</protein>
<dbReference type="RefSeq" id="WP_055312896.1">
    <property type="nucleotide sequence ID" value="NZ_CP042512.1"/>
</dbReference>
<evidence type="ECO:0000313" key="4">
    <source>
        <dbReference type="Proteomes" id="UP000443014"/>
    </source>
</evidence>
<sequence length="60" mass="7260">METEVIKPWVENYRDTYGVVVRTVGVDVVNQRVIFMRPNYDKECVQPRREWGRKFVKVDE</sequence>
<dbReference type="InterPro" id="IPR025317">
    <property type="entry name" value="DUF4222"/>
</dbReference>
<dbReference type="Proteomes" id="UP000443014">
    <property type="component" value="Unassembled WGS sequence"/>
</dbReference>
<dbReference type="EMBL" id="WNKC01000001">
    <property type="protein sequence ID" value="MVF02769.1"/>
    <property type="molecule type" value="Genomic_DNA"/>
</dbReference>
<evidence type="ECO:0000313" key="1">
    <source>
        <dbReference type="EMBL" id="MVF02769.1"/>
    </source>
</evidence>
<reference evidence="3" key="1">
    <citation type="submission" date="2016-04" db="EMBL/GenBank/DDBJ databases">
        <authorList>
            <person name="Osei Sekyere J."/>
            <person name="Sivertsen A."/>
            <person name="Pedersen A.T."/>
            <person name="Sundsfjord A."/>
        </authorList>
    </citation>
    <scope>NUCLEOTIDE SEQUENCE [LARGE SCALE GENOMIC DNA]</scope>
    <source>
        <strain evidence="3">945174350</strain>
    </source>
</reference>
<organism evidence="2 3">
    <name type="scientific">Serratia marcescens</name>
    <dbReference type="NCBI Taxonomy" id="615"/>
    <lineage>
        <taxon>Bacteria</taxon>
        <taxon>Pseudomonadati</taxon>
        <taxon>Pseudomonadota</taxon>
        <taxon>Gammaproteobacteria</taxon>
        <taxon>Enterobacterales</taxon>
        <taxon>Yersiniaceae</taxon>
        <taxon>Serratia</taxon>
    </lineage>
</organism>
<dbReference type="EMBL" id="LJEX02000057">
    <property type="protein sequence ID" value="OCO87804.1"/>
    <property type="molecule type" value="Genomic_DNA"/>
</dbReference>
<reference evidence="2" key="2">
    <citation type="journal article" date="2017" name="PLoS ONE">
        <title>Genomic and phenotypic characterisation of fluoroquinolone resistance mechanisms in Enterobacteriaceae in Durban, South Africa.</title>
        <authorList>
            <person name="Osei Sekyere J."/>
            <person name="Amoako D.G."/>
        </authorList>
    </citation>
    <scope>NUCLEOTIDE SEQUENCE</scope>
    <source>
        <strain evidence="2">945174350</strain>
    </source>
</reference>
<accession>A0A5P6GXN8</accession>
<dbReference type="Pfam" id="PF13973">
    <property type="entry name" value="DUF4222"/>
    <property type="match status" value="1"/>
</dbReference>
<name>A0A5P6GXN8_SERMA</name>
<proteinExistence type="predicted"/>
<comment type="caution">
    <text evidence="2">The sequence shown here is derived from an EMBL/GenBank/DDBJ whole genome shotgun (WGS) entry which is preliminary data.</text>
</comment>
<dbReference type="AlphaFoldDB" id="A0A5P6GXN8"/>
<dbReference type="Proteomes" id="UP000050489">
    <property type="component" value="Unassembled WGS sequence"/>
</dbReference>